<proteinExistence type="predicted"/>
<reference evidence="1 2" key="1">
    <citation type="submission" date="2023-12" db="EMBL/GenBank/DDBJ databases">
        <title>Novel species of the genus Arcicella isolated from rivers.</title>
        <authorList>
            <person name="Lu H."/>
        </authorList>
    </citation>
    <scope>NUCLEOTIDE SEQUENCE [LARGE SCALE GENOMIC DNA]</scope>
    <source>
        <strain evidence="1 2">KCTC 23307</strain>
    </source>
</reference>
<evidence type="ECO:0008006" key="3">
    <source>
        <dbReference type="Google" id="ProtNLM"/>
    </source>
</evidence>
<dbReference type="Proteomes" id="UP001302949">
    <property type="component" value="Unassembled WGS sequence"/>
</dbReference>
<accession>A0ABU5QBY4</accession>
<comment type="caution">
    <text evidence="1">The sequence shown here is derived from an EMBL/GenBank/DDBJ whole genome shotgun (WGS) entry which is preliminary data.</text>
</comment>
<dbReference type="RefSeq" id="WP_323297510.1">
    <property type="nucleotide sequence ID" value="NZ_JAYFUM010000017.1"/>
</dbReference>
<gene>
    <name evidence="1" type="ORF">VB248_14480</name>
</gene>
<name>A0ABU5QBY4_9BACT</name>
<dbReference type="PROSITE" id="PS51257">
    <property type="entry name" value="PROKAR_LIPOPROTEIN"/>
    <property type="match status" value="1"/>
</dbReference>
<sequence length="178" mass="20051">MKKNFFILVLGLVFAMLACTKKEIEVLNSSQKVSVESLDNYVVFGYVGLGWGCRSSVIYMVSNNKIYADTSKTFCNDQENYTFTGYQLPESEYNKVKDIVSAFPAELAKEESKTFGCPGCADGGMLYLQYKKKGVSLKTWRIDDAVFYRDSDVLNNPFPTYLAKYGQSLGKVITSLKY</sequence>
<keyword evidence="2" id="KW-1185">Reference proteome</keyword>
<organism evidence="1 2">
    <name type="scientific">Arcicella rigui</name>
    <dbReference type="NCBI Taxonomy" id="797020"/>
    <lineage>
        <taxon>Bacteria</taxon>
        <taxon>Pseudomonadati</taxon>
        <taxon>Bacteroidota</taxon>
        <taxon>Cytophagia</taxon>
        <taxon>Cytophagales</taxon>
        <taxon>Flectobacillaceae</taxon>
        <taxon>Arcicella</taxon>
    </lineage>
</organism>
<dbReference type="EMBL" id="JAYFUM010000017">
    <property type="protein sequence ID" value="MEA5140355.1"/>
    <property type="molecule type" value="Genomic_DNA"/>
</dbReference>
<evidence type="ECO:0000313" key="2">
    <source>
        <dbReference type="Proteomes" id="UP001302949"/>
    </source>
</evidence>
<evidence type="ECO:0000313" key="1">
    <source>
        <dbReference type="EMBL" id="MEA5140355.1"/>
    </source>
</evidence>
<protein>
    <recommendedName>
        <fullName evidence="3">Lipoprotein</fullName>
    </recommendedName>
</protein>